<accession>A0ABD5VZS4</accession>
<evidence type="ECO:0008006" key="4">
    <source>
        <dbReference type="Google" id="ProtNLM"/>
    </source>
</evidence>
<dbReference type="Pfam" id="PF24461">
    <property type="entry name" value="DUF7576"/>
    <property type="match status" value="1"/>
</dbReference>
<protein>
    <recommendedName>
        <fullName evidence="4">Small CPxCG-related zinc finger protein</fullName>
    </recommendedName>
</protein>
<name>A0ABD5VZS4_9EURY</name>
<dbReference type="AlphaFoldDB" id="A0ABD5VZS4"/>
<sequence>MSAHNPPANRRTDRTANEHHVDAERGYVSTRVLLDSGTRPTCDACGDSIELKSRHKCLTVPDEGSLEEYTFCDDACLARRVDPQ</sequence>
<reference evidence="2 3" key="1">
    <citation type="journal article" date="2019" name="Int. J. Syst. Evol. Microbiol.">
        <title>The Global Catalogue of Microorganisms (GCM) 10K type strain sequencing project: providing services to taxonomists for standard genome sequencing and annotation.</title>
        <authorList>
            <consortium name="The Broad Institute Genomics Platform"/>
            <consortium name="The Broad Institute Genome Sequencing Center for Infectious Disease"/>
            <person name="Wu L."/>
            <person name="Ma J."/>
        </authorList>
    </citation>
    <scope>NUCLEOTIDE SEQUENCE [LARGE SCALE GENOMIC DNA]</scope>
    <source>
        <strain evidence="2 3">JCM 30072</strain>
    </source>
</reference>
<gene>
    <name evidence="2" type="ORF">ACFQQG_08800</name>
</gene>
<evidence type="ECO:0000313" key="2">
    <source>
        <dbReference type="EMBL" id="MFC7058257.1"/>
    </source>
</evidence>
<dbReference type="EMBL" id="JBHSZI010000001">
    <property type="protein sequence ID" value="MFC7058257.1"/>
    <property type="molecule type" value="Genomic_DNA"/>
</dbReference>
<feature type="compositionally biased region" description="Basic and acidic residues" evidence="1">
    <location>
        <begin position="10"/>
        <end position="25"/>
    </location>
</feature>
<evidence type="ECO:0000313" key="3">
    <source>
        <dbReference type="Proteomes" id="UP001596445"/>
    </source>
</evidence>
<dbReference type="GeneID" id="76630233"/>
<evidence type="ECO:0000256" key="1">
    <source>
        <dbReference type="SAM" id="MobiDB-lite"/>
    </source>
</evidence>
<proteinExistence type="predicted"/>
<organism evidence="2 3">
    <name type="scientific">Halovenus salina</name>
    <dbReference type="NCBI Taxonomy" id="1510225"/>
    <lineage>
        <taxon>Archaea</taxon>
        <taxon>Methanobacteriati</taxon>
        <taxon>Methanobacteriota</taxon>
        <taxon>Stenosarchaea group</taxon>
        <taxon>Halobacteria</taxon>
        <taxon>Halobacteriales</taxon>
        <taxon>Haloarculaceae</taxon>
        <taxon>Halovenus</taxon>
    </lineage>
</organism>
<feature type="region of interest" description="Disordered" evidence="1">
    <location>
        <begin position="1"/>
        <end position="25"/>
    </location>
</feature>
<dbReference type="InterPro" id="IPR055998">
    <property type="entry name" value="DUF7576"/>
</dbReference>
<dbReference type="Proteomes" id="UP001596445">
    <property type="component" value="Unassembled WGS sequence"/>
</dbReference>
<keyword evidence="3" id="KW-1185">Reference proteome</keyword>
<dbReference type="RefSeq" id="WP_267164065.1">
    <property type="nucleotide sequence ID" value="NZ_CP112972.1"/>
</dbReference>
<comment type="caution">
    <text evidence="2">The sequence shown here is derived from an EMBL/GenBank/DDBJ whole genome shotgun (WGS) entry which is preliminary data.</text>
</comment>